<evidence type="ECO:0000313" key="3">
    <source>
        <dbReference type="WBParaSite" id="MBELARI_LOCUS7436"/>
    </source>
</evidence>
<accession>A0AAF3FJZ1</accession>
<name>A0AAF3FJZ1_9BILA</name>
<dbReference type="WBParaSite" id="MBELARI_LOCUS7436">
    <property type="protein sequence ID" value="MBELARI_LOCUS7436"/>
    <property type="gene ID" value="MBELARI_LOCUS7436"/>
</dbReference>
<dbReference type="AlphaFoldDB" id="A0AAF3FJZ1"/>
<keyword evidence="2" id="KW-1185">Reference proteome</keyword>
<evidence type="ECO:0000313" key="2">
    <source>
        <dbReference type="Proteomes" id="UP000887575"/>
    </source>
</evidence>
<feature type="region of interest" description="Disordered" evidence="1">
    <location>
        <begin position="44"/>
        <end position="63"/>
    </location>
</feature>
<evidence type="ECO:0000256" key="1">
    <source>
        <dbReference type="SAM" id="MobiDB-lite"/>
    </source>
</evidence>
<proteinExistence type="predicted"/>
<sequence length="531" mass="61266">MTEKLEGDLALVVNVEPLELAIIQSSAETSKWLLADEKLKPQAKEIKESQAEEPPRTSPIQPNLLIPEEGFKFSSKFQPWKLHQERSYGPASTNDKKEGYMLAVYLGVYDDAHFFYNEQRVYAIIPLESFNYETYRVSMKDLIPGRKCMVETQIHKRQNSPNKNSFVERKVVSPIRLLDDYYKAVVMKSKQGENFILMEVKLGPYVNVNTIKNKAIAIHEEVIEGKNLYSKKIHQKVHDWHDFHTKKKLDHEEDFIAYIYLERNPANSLVPLWMIAHICGGTKKKKKVVKTEVQESLSIGDKFLEQNGPSSSCAFQDSSPTVEAKRFNLKDVQQRQESTGQGFEGNRQREIPVQDYRACGVSTGDHWNEVHGYLRNLPNHQDYWGDEEQDRDHYMSAHDRHLSRSDSPYQDQYHARRDSLNQLGFASPRRSPIEVYEPPPQYEELMRSPTSMNRGQRNQFAFPDQSRIESAYCSSTHSSSQIASSAPTLSAFCPHEIGSKEWMSALCRDWTMNPKVMAVLMQEKSPSFMEI</sequence>
<organism evidence="2 3">
    <name type="scientific">Mesorhabditis belari</name>
    <dbReference type="NCBI Taxonomy" id="2138241"/>
    <lineage>
        <taxon>Eukaryota</taxon>
        <taxon>Metazoa</taxon>
        <taxon>Ecdysozoa</taxon>
        <taxon>Nematoda</taxon>
        <taxon>Chromadorea</taxon>
        <taxon>Rhabditida</taxon>
        <taxon>Rhabditina</taxon>
        <taxon>Rhabditomorpha</taxon>
        <taxon>Rhabditoidea</taxon>
        <taxon>Rhabditidae</taxon>
        <taxon>Mesorhabditinae</taxon>
        <taxon>Mesorhabditis</taxon>
    </lineage>
</organism>
<reference evidence="3" key="1">
    <citation type="submission" date="2024-02" db="UniProtKB">
        <authorList>
            <consortium name="WormBaseParasite"/>
        </authorList>
    </citation>
    <scope>IDENTIFICATION</scope>
</reference>
<dbReference type="Proteomes" id="UP000887575">
    <property type="component" value="Unassembled WGS sequence"/>
</dbReference>
<feature type="compositionally biased region" description="Basic and acidic residues" evidence="1">
    <location>
        <begin position="44"/>
        <end position="55"/>
    </location>
</feature>
<protein>
    <submittedName>
        <fullName evidence="3">Uncharacterized protein</fullName>
    </submittedName>
</protein>